<comment type="caution">
    <text evidence="2">The sequence shown here is derived from an EMBL/GenBank/DDBJ whole genome shotgun (WGS) entry which is preliminary data.</text>
</comment>
<protein>
    <recommendedName>
        <fullName evidence="1">2EXR domain-containing protein</fullName>
    </recommendedName>
</protein>
<evidence type="ECO:0000313" key="3">
    <source>
        <dbReference type="Proteomes" id="UP000285146"/>
    </source>
</evidence>
<accession>A0A423XK45</accession>
<reference evidence="2 3" key="1">
    <citation type="submission" date="2015-09" db="EMBL/GenBank/DDBJ databases">
        <title>Host preference determinants of Valsa canker pathogens revealed by comparative genomics.</title>
        <authorList>
            <person name="Yin Z."/>
            <person name="Huang L."/>
        </authorList>
    </citation>
    <scope>NUCLEOTIDE SEQUENCE [LARGE SCALE GENOMIC DNA]</scope>
    <source>
        <strain evidence="2 3">SXYLt</strain>
    </source>
</reference>
<dbReference type="Pfam" id="PF20150">
    <property type="entry name" value="2EXR"/>
    <property type="match status" value="1"/>
</dbReference>
<dbReference type="EMBL" id="LKEB01000004">
    <property type="protein sequence ID" value="ROW16808.1"/>
    <property type="molecule type" value="Genomic_DNA"/>
</dbReference>
<dbReference type="InParanoid" id="A0A423XK45"/>
<dbReference type="OrthoDB" id="3473305at2759"/>
<dbReference type="Proteomes" id="UP000285146">
    <property type="component" value="Unassembled WGS sequence"/>
</dbReference>
<keyword evidence="3" id="KW-1185">Reference proteome</keyword>
<evidence type="ECO:0000259" key="1">
    <source>
        <dbReference type="Pfam" id="PF20150"/>
    </source>
</evidence>
<evidence type="ECO:0000313" key="2">
    <source>
        <dbReference type="EMBL" id="ROW16808.1"/>
    </source>
</evidence>
<dbReference type="InterPro" id="IPR045518">
    <property type="entry name" value="2EXR"/>
</dbReference>
<dbReference type="AlphaFoldDB" id="A0A423XK45"/>
<name>A0A423XK45_9PEZI</name>
<feature type="domain" description="2EXR" evidence="1">
    <location>
        <begin position="6"/>
        <end position="82"/>
    </location>
</feature>
<proteinExistence type="predicted"/>
<gene>
    <name evidence="2" type="ORF">VPNG_01738</name>
</gene>
<organism evidence="2 3">
    <name type="scientific">Cytospora leucostoma</name>
    <dbReference type="NCBI Taxonomy" id="1230097"/>
    <lineage>
        <taxon>Eukaryota</taxon>
        <taxon>Fungi</taxon>
        <taxon>Dikarya</taxon>
        <taxon>Ascomycota</taxon>
        <taxon>Pezizomycotina</taxon>
        <taxon>Sordariomycetes</taxon>
        <taxon>Sordariomycetidae</taxon>
        <taxon>Diaporthales</taxon>
        <taxon>Cytosporaceae</taxon>
        <taxon>Cytospora</taxon>
    </lineage>
</organism>
<sequence>MAGLHSLPLEIRQEIWRLALLPEPGVYTFNPGDFWTWDYREDGQGGGYNSQLPRYRGWMVPKRKHPTAMRLNRESRLHAKKLLSEESRRTGRGLPREYWSGLDSRPFMSGIDVFWVDDPQHLVDFAAKAGEFPHRMGVRHLALSARCFAELEMPAPAAVYGDDGYDDYEYEAPSRDRQPPKSGWEALRRCLKDFKELEDISVVFGPTYTRKARRVLRYDDASEGYSSGWAYDVPDIRIEGWAAGSTEESQAEVDGILGRARADFTSDLEGYERDRVQWEARDRSEQEQEVRYAEEVCRLRQAEPDESEWPYLHTSFEPSRYQGYTADDLVPRHQVAVQAKRMVKLGVLRGRSS</sequence>